<keyword evidence="3" id="KW-1185">Reference proteome</keyword>
<dbReference type="Proteomes" id="UP001199795">
    <property type="component" value="Unassembled WGS sequence"/>
</dbReference>
<dbReference type="RefSeq" id="WP_237239280.1">
    <property type="nucleotide sequence ID" value="NZ_JAKKDU010000006.1"/>
</dbReference>
<gene>
    <name evidence="2" type="ORF">L3X37_06065</name>
</gene>
<protein>
    <submittedName>
        <fullName evidence="2">DinB family protein</fullName>
    </submittedName>
</protein>
<reference evidence="2" key="1">
    <citation type="submission" date="2022-01" db="EMBL/GenBank/DDBJ databases">
        <title>Draft genome sequence of Sabulilitoribacter arenilitoris KCTC 52401.</title>
        <authorList>
            <person name="Oh J.-S."/>
        </authorList>
    </citation>
    <scope>NUCLEOTIDE SEQUENCE</scope>
    <source>
        <strain evidence="2">HMF6543</strain>
    </source>
</reference>
<evidence type="ECO:0000313" key="3">
    <source>
        <dbReference type="Proteomes" id="UP001199795"/>
    </source>
</evidence>
<dbReference type="AlphaFoldDB" id="A0AAE3EM42"/>
<dbReference type="Pfam" id="PF12867">
    <property type="entry name" value="DinB_2"/>
    <property type="match status" value="1"/>
</dbReference>
<sequence>MNITSEALILELIKLTRQNINEVKQLNQKPINELNWKLDEKTWSVLETIEHLNLYGAFYLPEIEKCIGKSKKIAEAYYKPGALGNYFAKSMLPKEKLNKMNTFKSKNPNGGNLDKSVLEHFISQQEKTLILLNKARKVSLNKIRVPTTLGKLVKLKLGDTFRVVIYHNLRHIVQAKKIIEAKTKL</sequence>
<comment type="caution">
    <text evidence="2">The sequence shown here is derived from an EMBL/GenBank/DDBJ whole genome shotgun (WGS) entry which is preliminary data.</text>
</comment>
<dbReference type="SUPFAM" id="SSF109854">
    <property type="entry name" value="DinB/YfiT-like putative metalloenzymes"/>
    <property type="match status" value="1"/>
</dbReference>
<organism evidence="2 3">
    <name type="scientific">Wocania arenilitoris</name>
    <dbReference type="NCBI Taxonomy" id="2044858"/>
    <lineage>
        <taxon>Bacteria</taxon>
        <taxon>Pseudomonadati</taxon>
        <taxon>Bacteroidota</taxon>
        <taxon>Flavobacteriia</taxon>
        <taxon>Flavobacteriales</taxon>
        <taxon>Flavobacteriaceae</taxon>
        <taxon>Wocania</taxon>
    </lineage>
</organism>
<dbReference type="InterPro" id="IPR024775">
    <property type="entry name" value="DinB-like"/>
</dbReference>
<dbReference type="InterPro" id="IPR034660">
    <property type="entry name" value="DinB/YfiT-like"/>
</dbReference>
<dbReference type="Gene3D" id="1.20.120.450">
    <property type="entry name" value="dinb family like domain"/>
    <property type="match status" value="1"/>
</dbReference>
<name>A0AAE3EM42_9FLAO</name>
<dbReference type="EMBL" id="JAKKDU010000006">
    <property type="protein sequence ID" value="MCF7567931.1"/>
    <property type="molecule type" value="Genomic_DNA"/>
</dbReference>
<evidence type="ECO:0000259" key="1">
    <source>
        <dbReference type="Pfam" id="PF12867"/>
    </source>
</evidence>
<evidence type="ECO:0000313" key="2">
    <source>
        <dbReference type="EMBL" id="MCF7567931.1"/>
    </source>
</evidence>
<feature type="domain" description="DinB-like" evidence="1">
    <location>
        <begin position="30"/>
        <end position="174"/>
    </location>
</feature>
<accession>A0AAE3EM42</accession>
<proteinExistence type="predicted"/>